<feature type="compositionally biased region" description="Basic and acidic residues" evidence="1">
    <location>
        <begin position="796"/>
        <end position="822"/>
    </location>
</feature>
<feature type="compositionally biased region" description="Low complexity" evidence="1">
    <location>
        <begin position="920"/>
        <end position="933"/>
    </location>
</feature>
<dbReference type="InterPro" id="IPR025608">
    <property type="entry name" value="TcpE"/>
</dbReference>
<keyword evidence="2" id="KW-0812">Transmembrane</keyword>
<dbReference type="Pfam" id="PF12648">
    <property type="entry name" value="TcpE"/>
    <property type="match status" value="1"/>
</dbReference>
<evidence type="ECO:0000256" key="1">
    <source>
        <dbReference type="SAM" id="MobiDB-lite"/>
    </source>
</evidence>
<feature type="transmembrane region" description="Helical" evidence="2">
    <location>
        <begin position="26"/>
        <end position="46"/>
    </location>
</feature>
<reference evidence="4" key="1">
    <citation type="submission" date="2023-07" db="EMBL/GenBank/DDBJ databases">
        <title>Novel species in the genus Lipingzhangella isolated from Sambhar Salt Lake.</title>
        <authorList>
            <person name="Jiya N."/>
            <person name="Kajale S."/>
            <person name="Sharma A."/>
        </authorList>
    </citation>
    <scope>NUCLEOTIDE SEQUENCE [LARGE SCALE GENOMIC DNA]</scope>
    <source>
        <strain evidence="4">LS1_29</strain>
    </source>
</reference>
<name>A0ABU2HBE5_9ACTN</name>
<evidence type="ECO:0000313" key="4">
    <source>
        <dbReference type="Proteomes" id="UP001250214"/>
    </source>
</evidence>
<feature type="compositionally biased region" description="Basic and acidic residues" evidence="1">
    <location>
        <begin position="535"/>
        <end position="567"/>
    </location>
</feature>
<feature type="compositionally biased region" description="Low complexity" evidence="1">
    <location>
        <begin position="325"/>
        <end position="336"/>
    </location>
</feature>
<feature type="compositionally biased region" description="Low complexity" evidence="1">
    <location>
        <begin position="283"/>
        <end position="304"/>
    </location>
</feature>
<feature type="compositionally biased region" description="Low complexity" evidence="1">
    <location>
        <begin position="1004"/>
        <end position="1019"/>
    </location>
</feature>
<feature type="compositionally biased region" description="Low complexity" evidence="1">
    <location>
        <begin position="591"/>
        <end position="603"/>
    </location>
</feature>
<feature type="compositionally biased region" description="Low complexity" evidence="1">
    <location>
        <begin position="737"/>
        <end position="754"/>
    </location>
</feature>
<feature type="compositionally biased region" description="Polar residues" evidence="1">
    <location>
        <begin position="1111"/>
        <end position="1126"/>
    </location>
</feature>
<feature type="region of interest" description="Disordered" evidence="1">
    <location>
        <begin position="377"/>
        <end position="1385"/>
    </location>
</feature>
<protein>
    <submittedName>
        <fullName evidence="3">TcpE family conjugal transfer membrane protein</fullName>
    </submittedName>
</protein>
<feature type="compositionally biased region" description="Basic and acidic residues" evidence="1">
    <location>
        <begin position="1128"/>
        <end position="1163"/>
    </location>
</feature>
<feature type="compositionally biased region" description="Basic and acidic residues" evidence="1">
    <location>
        <begin position="1022"/>
        <end position="1038"/>
    </location>
</feature>
<accession>A0ABU2HBE5</accession>
<feature type="compositionally biased region" description="Basic and acidic residues" evidence="1">
    <location>
        <begin position="901"/>
        <end position="913"/>
    </location>
</feature>
<keyword evidence="4" id="KW-1185">Reference proteome</keyword>
<dbReference type="SUPFAM" id="SSF52540">
    <property type="entry name" value="P-loop containing nucleoside triphosphate hydrolases"/>
    <property type="match status" value="1"/>
</dbReference>
<dbReference type="Proteomes" id="UP001250214">
    <property type="component" value="Unassembled WGS sequence"/>
</dbReference>
<feature type="compositionally biased region" description="Basic and acidic residues" evidence="1">
    <location>
        <begin position="241"/>
        <end position="251"/>
    </location>
</feature>
<feature type="compositionally biased region" description="Basic residues" evidence="1">
    <location>
        <begin position="1376"/>
        <end position="1385"/>
    </location>
</feature>
<feature type="compositionally biased region" description="Low complexity" evidence="1">
    <location>
        <begin position="941"/>
        <end position="962"/>
    </location>
</feature>
<feature type="compositionally biased region" description="Basic and acidic residues" evidence="1">
    <location>
        <begin position="401"/>
        <end position="418"/>
    </location>
</feature>
<feature type="compositionally biased region" description="Basic and acidic residues" evidence="1">
    <location>
        <begin position="1222"/>
        <end position="1242"/>
    </location>
</feature>
<dbReference type="PANTHER" id="PTHR43384">
    <property type="entry name" value="SEPTUM SITE-DETERMINING PROTEIN MIND HOMOLOG, CHLOROPLASTIC-RELATED"/>
    <property type="match status" value="1"/>
</dbReference>
<dbReference type="InterPro" id="IPR050625">
    <property type="entry name" value="ParA/MinD_ATPase"/>
</dbReference>
<feature type="compositionally biased region" description="Polar residues" evidence="1">
    <location>
        <begin position="1185"/>
        <end position="1196"/>
    </location>
</feature>
<feature type="compositionally biased region" description="Low complexity" evidence="1">
    <location>
        <begin position="198"/>
        <end position="218"/>
    </location>
</feature>
<feature type="compositionally biased region" description="Basic and acidic residues" evidence="1">
    <location>
        <begin position="262"/>
        <end position="272"/>
    </location>
</feature>
<dbReference type="RefSeq" id="WP_310913880.1">
    <property type="nucleotide sequence ID" value="NZ_JAVLVT010000010.1"/>
</dbReference>
<feature type="region of interest" description="Disordered" evidence="1">
    <location>
        <begin position="241"/>
        <end position="364"/>
    </location>
</feature>
<sequence length="1666" mass="177218">MDLPTYTSIWRIEKRLYKLYDFRLPMPLPVATVGVCVGIAVVWILLMRLVNMPWEQPWHVVWIVPPFVLGYVVTRPVVEGKRLTELMLSYSHYLLEARVYCRLAPEREPEQATVTVRVWHRDPNAGPLPVVRESRAVRRHQERAQDRRPPARPRATAPPPLPLPGSRAADQPLPETAEPALVEADPAQVRAVLDDTPDTASAPSSSAAVDPAADPASPQHADATHTREARTILDEARAAETLDPEPLHGPEPEAAGTVGTADVEHETRDDRSANGSANGSTIGAGTRPSSAAPAAGAEVSPASGDIPVAADWFSGPAPGAETEQPAGATARAGTPTPDEEEAHTSGTRNQAASPDPPQRQRRPSLFRRGMWWLGFGLPAQPEDATSATEDGTPDSAADSAHSSRAETTHPPDRTQRHRDGSHRRGSPGEYVRRLRGADRSESRHEYVDEIELEEERRSGEWFAQLRTSTGETPLGLSSQDAFDHASDTAAQPAAGPDDAEPERDRAQERRTLRRRAEEIMSNLAPGDAAEWLGGRGDRTDADPSQERETHRPESDPGTEDPARDRAAALRKLRGRSRNVAVTRQLRDQRGAPAAPDDTEAPAASGRTVPADEPATDHVGEVGQPASDVTAGRAEPQQPTAGERVRERAPAPPGPRARGLATPAQPEPAQPQSGESDPPARSRPRPHAAPWELPETEASAQASDADERDSDELRRPSDTSPPVDGHGPPADADHVRPASSARASGAHGRATHAGAEPSPDESSHDEPDGIHEAVDAPAQPDPAPPADTSADTPGRNGDVDRAADHGTVDHGTDEQRAFRDATRRGAQSAPTAAESGEPGQRPDHPDPASTTDPDPDRSADRSTAAPTPAPGHPVHAEPQRETPRPAPHDAPHDGADTPAAADPERDHGADEHRGFGQVARTAQEQDQDTPQPETTEPEAAESDAAPAPRHSGAAAGPGAAPEPGTDEPADAEDPKPQLELDHGTDQQEAFRQQLHPDRRVRSRATPPTETPSETPTETPTDVSAHETEAPARHDTESAGHNDAWFSEDAPDPAHRTAGQQDGGTAAEHRPSRESGPGQRPERPAASAKPPLELSHDTDEQSAFAKMLRRFTPSRTGGASTMGDQGTQPPDREVSPRQRESETSTDRPTLDRIERAERAAFEQRRSRLTGDPGSPGSQDRASAPGQPDQNTHTDQSAQPPERSSRLERTMRTNQAGQRPGGDAAHGEAKRIRVELDHGTDEQRSLRALHSRNGRSGDVAEDQEDSGAPPVRALPSSRLQLDHGTGEQRSASGVTTRDPDRSARRTPNPDADAAGGTSADWVHGADKPAPQRRQGGGDTGAPGKGRGSTGHGEPNGGDDRDSGPRAAAPNGEQGEPPTGRKRGSPGRGWRRLASVVAGPQESPASELSSADLERVRTPLDGGHRAVVLGCTGGAGQTSTVLMLGHTLASLREERVVAVDMNPGESSLSRRVPTESTETLTSLLANAERVQRQGYTAMRAYTSQTATGLEALASLDDPYVHTLDDRDLTRMATALEQHYPVTLLDPAATGVARALPLTDSLVLVAPASGDAARAVAMTFEWLDGHGYAGLRARSIVVVNGVSKRSLPDVEAAEQVARGSCRAIVRVPWDDHVPGVHTLDFGSLRASTRRAHGALAGVLVTSLAGGEHSRR</sequence>
<dbReference type="PANTHER" id="PTHR43384:SF14">
    <property type="entry name" value="ESX-1 SECRETION-ASSOCIATED PROTEIN ESPI"/>
    <property type="match status" value="1"/>
</dbReference>
<feature type="region of interest" description="Disordered" evidence="1">
    <location>
        <begin position="127"/>
        <end position="172"/>
    </location>
</feature>
<feature type="compositionally biased region" description="Basic and acidic residues" evidence="1">
    <location>
        <begin position="873"/>
        <end position="894"/>
    </location>
</feature>
<gene>
    <name evidence="3" type="ORF">RIF23_18645</name>
</gene>
<feature type="compositionally biased region" description="Basic and acidic residues" evidence="1">
    <location>
        <begin position="502"/>
        <end position="518"/>
    </location>
</feature>
<keyword evidence="2" id="KW-1133">Transmembrane helix</keyword>
<dbReference type="InterPro" id="IPR027417">
    <property type="entry name" value="P-loop_NTPase"/>
</dbReference>
<feature type="compositionally biased region" description="Polar residues" evidence="1">
    <location>
        <begin position="465"/>
        <end position="480"/>
    </location>
</feature>
<feature type="compositionally biased region" description="Basic and acidic residues" evidence="1">
    <location>
        <begin position="430"/>
        <end position="447"/>
    </location>
</feature>
<feature type="compositionally biased region" description="Basic and acidic residues" evidence="1">
    <location>
        <begin position="971"/>
        <end position="984"/>
    </location>
</feature>
<feature type="compositionally biased region" description="Basic and acidic residues" evidence="1">
    <location>
        <begin position="760"/>
        <end position="773"/>
    </location>
</feature>
<proteinExistence type="predicted"/>
<comment type="caution">
    <text evidence="3">The sequence shown here is derived from an EMBL/GenBank/DDBJ whole genome shotgun (WGS) entry which is preliminary data.</text>
</comment>
<dbReference type="Gene3D" id="3.40.50.300">
    <property type="entry name" value="P-loop containing nucleotide triphosphate hydrolases"/>
    <property type="match status" value="1"/>
</dbReference>
<dbReference type="EMBL" id="JAVLVT010000010">
    <property type="protein sequence ID" value="MDS1272312.1"/>
    <property type="molecule type" value="Genomic_DNA"/>
</dbReference>
<feature type="region of interest" description="Disordered" evidence="1">
    <location>
        <begin position="196"/>
        <end position="226"/>
    </location>
</feature>
<feature type="transmembrane region" description="Helical" evidence="2">
    <location>
        <begin position="58"/>
        <end position="78"/>
    </location>
</feature>
<evidence type="ECO:0000313" key="3">
    <source>
        <dbReference type="EMBL" id="MDS1272312.1"/>
    </source>
</evidence>
<keyword evidence="2" id="KW-0472">Membrane</keyword>
<feature type="compositionally biased region" description="Gly residues" evidence="1">
    <location>
        <begin position="1331"/>
        <end position="1352"/>
    </location>
</feature>
<organism evidence="3 4">
    <name type="scientific">Lipingzhangella rawalii</name>
    <dbReference type="NCBI Taxonomy" id="2055835"/>
    <lineage>
        <taxon>Bacteria</taxon>
        <taxon>Bacillati</taxon>
        <taxon>Actinomycetota</taxon>
        <taxon>Actinomycetes</taxon>
        <taxon>Streptosporangiales</taxon>
        <taxon>Nocardiopsidaceae</taxon>
        <taxon>Lipingzhangella</taxon>
    </lineage>
</organism>
<evidence type="ECO:0000256" key="2">
    <source>
        <dbReference type="SAM" id="Phobius"/>
    </source>
</evidence>